<dbReference type="EC" id="2.1.1.72" evidence="1"/>
<feature type="domain" description="TaqI-like C-terminal specificity" evidence="10">
    <location>
        <begin position="746"/>
        <end position="855"/>
    </location>
</feature>
<dbReference type="GO" id="GO:0032259">
    <property type="term" value="P:methylation"/>
    <property type="evidence" value="ECO:0007669"/>
    <property type="project" value="UniProtKB-KW"/>
</dbReference>
<dbReference type="RefSeq" id="WP_162317595.1">
    <property type="nucleotide sequence ID" value="NZ_JAHQXF010000002.1"/>
</dbReference>
<evidence type="ECO:0000256" key="3">
    <source>
        <dbReference type="ARBA" id="ARBA00022679"/>
    </source>
</evidence>
<keyword evidence="3" id="KW-0808">Transferase</keyword>
<evidence type="ECO:0000256" key="1">
    <source>
        <dbReference type="ARBA" id="ARBA00011900"/>
    </source>
</evidence>
<dbReference type="Proteomes" id="UP000766550">
    <property type="component" value="Unassembled WGS sequence"/>
</dbReference>
<comment type="catalytic activity">
    <reaction evidence="7">
        <text>a 2'-deoxyadenosine in DNA + S-adenosyl-L-methionine = an N(6)-methyl-2'-deoxyadenosine in DNA + S-adenosyl-L-homocysteine + H(+)</text>
        <dbReference type="Rhea" id="RHEA:15197"/>
        <dbReference type="Rhea" id="RHEA-COMP:12418"/>
        <dbReference type="Rhea" id="RHEA-COMP:12419"/>
        <dbReference type="ChEBI" id="CHEBI:15378"/>
        <dbReference type="ChEBI" id="CHEBI:57856"/>
        <dbReference type="ChEBI" id="CHEBI:59789"/>
        <dbReference type="ChEBI" id="CHEBI:90615"/>
        <dbReference type="ChEBI" id="CHEBI:90616"/>
        <dbReference type="EC" id="2.1.1.72"/>
    </reaction>
</comment>
<evidence type="ECO:0000256" key="8">
    <source>
        <dbReference type="SAM" id="MobiDB-lite"/>
    </source>
</evidence>
<dbReference type="InterPro" id="IPR025931">
    <property type="entry name" value="TaqI_C"/>
</dbReference>
<keyword evidence="5" id="KW-0680">Restriction system</keyword>
<dbReference type="InterPro" id="IPR029063">
    <property type="entry name" value="SAM-dependent_MTases_sf"/>
</dbReference>
<keyword evidence="6" id="KW-0238">DNA-binding</keyword>
<feature type="domain" description="Type II methyltransferase M.TaqI-like" evidence="9">
    <location>
        <begin position="391"/>
        <end position="634"/>
    </location>
</feature>
<proteinExistence type="predicted"/>
<keyword evidence="4" id="KW-0949">S-adenosyl-L-methionine</keyword>
<evidence type="ECO:0000313" key="12">
    <source>
        <dbReference type="Proteomes" id="UP000766550"/>
    </source>
</evidence>
<feature type="region of interest" description="Disordered" evidence="8">
    <location>
        <begin position="725"/>
        <end position="747"/>
    </location>
</feature>
<evidence type="ECO:0000256" key="5">
    <source>
        <dbReference type="ARBA" id="ARBA00022747"/>
    </source>
</evidence>
<evidence type="ECO:0000259" key="10">
    <source>
        <dbReference type="Pfam" id="PF12950"/>
    </source>
</evidence>
<reference evidence="11 12" key="1">
    <citation type="submission" date="2021-06" db="EMBL/GenBank/DDBJ databases">
        <title>New haloarchaea isolates fom saline soil.</title>
        <authorList>
            <person name="Duran-Viseras A."/>
            <person name="Sanchez-Porro C.S."/>
            <person name="Ventosa A."/>
        </authorList>
    </citation>
    <scope>NUCLEOTIDE SEQUENCE [LARGE SCALE GENOMIC DNA]</scope>
    <source>
        <strain evidence="11 12">JCM 183640</strain>
    </source>
</reference>
<dbReference type="OrthoDB" id="45790at2157"/>
<dbReference type="Pfam" id="PF12950">
    <property type="entry name" value="TaqI_C"/>
    <property type="match status" value="1"/>
</dbReference>
<dbReference type="PROSITE" id="PS00092">
    <property type="entry name" value="N6_MTASE"/>
    <property type="match status" value="1"/>
</dbReference>
<dbReference type="GO" id="GO:0009307">
    <property type="term" value="P:DNA restriction-modification system"/>
    <property type="evidence" value="ECO:0007669"/>
    <property type="project" value="UniProtKB-KW"/>
</dbReference>
<dbReference type="EMBL" id="JAHQXF010000002">
    <property type="protein sequence ID" value="MBV0924735.1"/>
    <property type="molecule type" value="Genomic_DNA"/>
</dbReference>
<sequence length="1080" mass="119092">MGNDRGDAGTEAGGRGELGREVTENAAEALEILAQGFFAYPDNDLDRATLVERGLLADDEDGFESARLDLLYDGSLVYLYRLLVVLYAESEGRNLLDTADETYAQYSLDSLKRTVVARLDSADSSYDYRQTDLWSRLDDLFELLDRGSGSERPEIDEDDPSIPAYGSWLFRTDPDEDSPREARFLADYAVGDAHLARVVDLLTRRGDGGETAFIDYASLDVRELGSVHETLLQHRLDVADEPLTLTDGTYTAAGGGEDVAVPAGDVYLTTDDGERKATGAYYTPEYVVEHVVERTLGPLVRDIRADLETERARGDGDGARARSADEFARRIFDLNVLDPAMGSGRFLLAVVEYLAREVVAERERQVGAADGESVDVTRDMDRARRQVARRCVYGVDLDPLAVELATASLWLRTAAADRPPASFDRHLKAGNALVGSDVEEIPMGENDFGRPERDRHRQRSTAIANVHTAERFGLETVPDDAYRRMAAVLEDDEAWTAIEREGWFREAQRWADDGSYFHWELEFPEMYRDEGGDPLDRPGFDAVVGNPPWVATAGRANVSAAIETDLRAYLEDAFETTEGQFDLYAAFYEQAIRQSRTGRVGFVVPDSVLTREQNEPIRAYVLEHTSLTEILQVGTAFEGVETGAVVLVSGDETDAVRCASATGTDRPDLDGITYDSIPAHVFEAQDAKRFLLYLDEDTRSVLDRIERRPPLGEFIAISRGEEVSKDASHLTESPRARGETRPIAPGGAVRRYGIDEDELRYVETADLEKDERNYASPKLVFRQTSASLVGTLDTDGLATVKSAYNVHAESGSADELKHLLGALNSSVLNFYHHYKHAAYRTVFPQINQSTFEALPMAFDGEPDPKLVDAVDRALSLTAERSRLDLDLAEHLGSYEFGPSLGSLSECRPIEGVSATKLGATADEWPNLRIGDVHAESRSNGVVLAATARYKPDGDAVETDRWGYAETDPIPALGLDGLDDEHETLVEAFVPYAADRAEGVADFRANATQSSSLLARLQSLTLPRLGDVAAGLRAFSAERARARELDDRIEETESAIDRRVCSLYGLSEDERDVIRKEFGSG</sequence>
<gene>
    <name evidence="11" type="ORF">KTS45_11045</name>
</gene>
<dbReference type="PRINTS" id="PR00507">
    <property type="entry name" value="N12N6MTFRASE"/>
</dbReference>
<comment type="caution">
    <text evidence="11">The sequence shown here is derived from an EMBL/GenBank/DDBJ whole genome shotgun (WGS) entry which is preliminary data.</text>
</comment>
<evidence type="ECO:0000259" key="9">
    <source>
        <dbReference type="Pfam" id="PF07669"/>
    </source>
</evidence>
<evidence type="ECO:0000256" key="7">
    <source>
        <dbReference type="ARBA" id="ARBA00047942"/>
    </source>
</evidence>
<dbReference type="InterPro" id="IPR011639">
    <property type="entry name" value="MethylTrfase_TaqI-like_dom"/>
</dbReference>
<keyword evidence="2 11" id="KW-0489">Methyltransferase</keyword>
<dbReference type="AlphaFoldDB" id="A0A8J7Y4R7"/>
<dbReference type="PANTHER" id="PTHR33841">
    <property type="entry name" value="DNA METHYLTRANSFERASE YEEA-RELATED"/>
    <property type="match status" value="1"/>
</dbReference>
<organism evidence="11 12">
    <name type="scientific">Haloarcula limicola</name>
    <dbReference type="NCBI Taxonomy" id="1429915"/>
    <lineage>
        <taxon>Archaea</taxon>
        <taxon>Methanobacteriati</taxon>
        <taxon>Methanobacteriota</taxon>
        <taxon>Stenosarchaea group</taxon>
        <taxon>Halobacteria</taxon>
        <taxon>Halobacteriales</taxon>
        <taxon>Haloarculaceae</taxon>
        <taxon>Haloarcula</taxon>
    </lineage>
</organism>
<name>A0A8J7Y4R7_9EURY</name>
<keyword evidence="12" id="KW-1185">Reference proteome</keyword>
<dbReference type="Gene3D" id="3.40.50.150">
    <property type="entry name" value="Vaccinia Virus protein VP39"/>
    <property type="match status" value="1"/>
</dbReference>
<dbReference type="SUPFAM" id="SSF53335">
    <property type="entry name" value="S-adenosyl-L-methionine-dependent methyltransferases"/>
    <property type="match status" value="1"/>
</dbReference>
<evidence type="ECO:0000256" key="2">
    <source>
        <dbReference type="ARBA" id="ARBA00022603"/>
    </source>
</evidence>
<evidence type="ECO:0000313" key="11">
    <source>
        <dbReference type="EMBL" id="MBV0924735.1"/>
    </source>
</evidence>
<dbReference type="InterPro" id="IPR002052">
    <property type="entry name" value="DNA_methylase_N6_adenine_CS"/>
</dbReference>
<dbReference type="Pfam" id="PF07669">
    <property type="entry name" value="Eco57I"/>
    <property type="match status" value="1"/>
</dbReference>
<dbReference type="InterPro" id="IPR023135">
    <property type="entry name" value="N6_DNA_MeTrfase_TaqI_C"/>
</dbReference>
<dbReference type="InterPro" id="IPR050953">
    <property type="entry name" value="N4_N6_ade-DNA_methylase"/>
</dbReference>
<evidence type="ECO:0000256" key="6">
    <source>
        <dbReference type="ARBA" id="ARBA00023125"/>
    </source>
</evidence>
<evidence type="ECO:0000256" key="4">
    <source>
        <dbReference type="ARBA" id="ARBA00022691"/>
    </source>
</evidence>
<protein>
    <recommendedName>
        <fullName evidence="1">site-specific DNA-methyltransferase (adenine-specific)</fullName>
        <ecNumber evidence="1">2.1.1.72</ecNumber>
    </recommendedName>
</protein>
<dbReference type="GO" id="GO:0009007">
    <property type="term" value="F:site-specific DNA-methyltransferase (adenine-specific) activity"/>
    <property type="evidence" value="ECO:0007669"/>
    <property type="project" value="UniProtKB-EC"/>
</dbReference>
<dbReference type="PANTHER" id="PTHR33841:SF1">
    <property type="entry name" value="DNA METHYLTRANSFERASE A"/>
    <property type="match status" value="1"/>
</dbReference>
<dbReference type="Gene3D" id="3.90.220.10">
    <property type="entry name" value="Adenine-n6-DNA-methyltransferase Taqi, Chain A, domain 2"/>
    <property type="match status" value="1"/>
</dbReference>
<dbReference type="GO" id="GO:0003677">
    <property type="term" value="F:DNA binding"/>
    <property type="evidence" value="ECO:0007669"/>
    <property type="project" value="UniProtKB-KW"/>
</dbReference>
<feature type="compositionally biased region" description="Basic and acidic residues" evidence="8">
    <location>
        <begin position="725"/>
        <end position="740"/>
    </location>
</feature>
<accession>A0A8J7Y4R7</accession>